<comment type="caution">
    <text evidence="2">The sequence shown here is derived from an EMBL/GenBank/DDBJ whole genome shotgun (WGS) entry which is preliminary data.</text>
</comment>
<dbReference type="GO" id="GO:0032784">
    <property type="term" value="P:regulation of DNA-templated transcription elongation"/>
    <property type="evidence" value="ECO:0007669"/>
    <property type="project" value="InterPro"/>
</dbReference>
<sequence>MFRTMSVAFTREEDLEATAADLADRPISPHPNLVTPEGLAMIEAELASARAAYTAAQMKGSIESDRTAMARATRDLRYWSARRASAQLVEPTENDGAVRFGGSVSIEREDGRAQTWRIVGEDEADPAAGSVSHVSPLARAVVGKRVGDEVMVAGQSAEIVAVS</sequence>
<name>A0A4Y9RRT4_9CAUL</name>
<keyword evidence="2" id="KW-0648">Protein biosynthesis</keyword>
<dbReference type="Gene3D" id="3.10.50.30">
    <property type="entry name" value="Transcription elongation factor, GreA/GreB, C-terminal domain"/>
    <property type="match status" value="1"/>
</dbReference>
<dbReference type="GO" id="GO:0003677">
    <property type="term" value="F:DNA binding"/>
    <property type="evidence" value="ECO:0007669"/>
    <property type="project" value="InterPro"/>
</dbReference>
<dbReference type="InterPro" id="IPR023459">
    <property type="entry name" value="Tscrpt_elong_fac_GreA/B_fam"/>
</dbReference>
<dbReference type="OrthoDB" id="8537952at2"/>
<dbReference type="SUPFAM" id="SSF54534">
    <property type="entry name" value="FKBP-like"/>
    <property type="match status" value="1"/>
</dbReference>
<dbReference type="GO" id="GO:0006354">
    <property type="term" value="P:DNA-templated transcription elongation"/>
    <property type="evidence" value="ECO:0007669"/>
    <property type="project" value="TreeGrafter"/>
</dbReference>
<dbReference type="AlphaFoldDB" id="A0A4Y9RRT4"/>
<dbReference type="NCBIfam" id="NF004973">
    <property type="entry name" value="PRK06342.1"/>
    <property type="match status" value="1"/>
</dbReference>
<dbReference type="InterPro" id="IPR036953">
    <property type="entry name" value="GreA/GreB_C_sf"/>
</dbReference>
<keyword evidence="3" id="KW-1185">Reference proteome</keyword>
<keyword evidence="2" id="KW-0251">Elongation factor</keyword>
<dbReference type="Pfam" id="PF01272">
    <property type="entry name" value="GreA_GreB"/>
    <property type="match status" value="1"/>
</dbReference>
<evidence type="ECO:0000313" key="3">
    <source>
        <dbReference type="Proteomes" id="UP000298216"/>
    </source>
</evidence>
<gene>
    <name evidence="2" type="primary">greA</name>
    <name evidence="2" type="ORF">EGY25_08045</name>
</gene>
<dbReference type="InterPro" id="IPR018151">
    <property type="entry name" value="TF_GreA/GreB_CS"/>
</dbReference>
<dbReference type="GO" id="GO:0070063">
    <property type="term" value="F:RNA polymerase binding"/>
    <property type="evidence" value="ECO:0007669"/>
    <property type="project" value="InterPro"/>
</dbReference>
<dbReference type="PROSITE" id="PS00830">
    <property type="entry name" value="GREAB_2"/>
    <property type="match status" value="1"/>
</dbReference>
<dbReference type="GO" id="GO:0003746">
    <property type="term" value="F:translation elongation factor activity"/>
    <property type="evidence" value="ECO:0007669"/>
    <property type="project" value="UniProtKB-KW"/>
</dbReference>
<accession>A0A4Y9RRT4</accession>
<protein>
    <submittedName>
        <fullName evidence="2">Transcription elongation factor GreA</fullName>
    </submittedName>
</protein>
<dbReference type="InterPro" id="IPR001437">
    <property type="entry name" value="Tscrpt_elong_fac_GreA/B_C"/>
</dbReference>
<feature type="domain" description="Transcription elongation factor GreA/GreB C-terminal" evidence="1">
    <location>
        <begin position="95"/>
        <end position="157"/>
    </location>
</feature>
<organism evidence="2 3">
    <name type="scientific">Brevundimonas intermedia</name>
    <dbReference type="NCBI Taxonomy" id="74315"/>
    <lineage>
        <taxon>Bacteria</taxon>
        <taxon>Pseudomonadati</taxon>
        <taxon>Pseudomonadota</taxon>
        <taxon>Alphaproteobacteria</taxon>
        <taxon>Caulobacterales</taxon>
        <taxon>Caulobacteraceae</taxon>
        <taxon>Brevundimonas</taxon>
    </lineage>
</organism>
<dbReference type="Proteomes" id="UP000298216">
    <property type="component" value="Unassembled WGS sequence"/>
</dbReference>
<evidence type="ECO:0000259" key="1">
    <source>
        <dbReference type="Pfam" id="PF01272"/>
    </source>
</evidence>
<reference evidence="2 3" key="1">
    <citation type="submission" date="2019-03" db="EMBL/GenBank/DDBJ databases">
        <title>Draft genome of Brevundimonas sp. a heavy metal resistant soil bacteria.</title>
        <authorList>
            <person name="Soto J."/>
        </authorList>
    </citation>
    <scope>NUCLEOTIDE SEQUENCE [LARGE SCALE GENOMIC DNA]</scope>
    <source>
        <strain evidence="2 3">B-10</strain>
    </source>
</reference>
<dbReference type="PANTHER" id="PTHR30437:SF6">
    <property type="entry name" value="TRANSCRIPTION ELONGATION FACTOR GREB"/>
    <property type="match status" value="1"/>
</dbReference>
<proteinExistence type="predicted"/>
<dbReference type="EMBL" id="SPVH01000006">
    <property type="protein sequence ID" value="TFW11997.1"/>
    <property type="molecule type" value="Genomic_DNA"/>
</dbReference>
<evidence type="ECO:0000313" key="2">
    <source>
        <dbReference type="EMBL" id="TFW11997.1"/>
    </source>
</evidence>
<dbReference type="PANTHER" id="PTHR30437">
    <property type="entry name" value="TRANSCRIPTION ELONGATION FACTOR GREA"/>
    <property type="match status" value="1"/>
</dbReference>